<dbReference type="AlphaFoldDB" id="X1BC53"/>
<sequence length="199" mass="21365">MAKKASDLIMRDRLQFTIGTGGDLDVVYGRIDLSDYVNTVNKKGLAVKEVRFQVRDPTNGGATGSFNQQLAVEGAGTTNPANAFLKLFATTTAYENAADVGLASPNVFAVVEHQHYINVVQEGGANTGGNQVISYFEFGTPDLHPDGYTVVTDILIGVSSNGCTRYTGETLEVDIMLIAEPITVSQKELNEMLVQAQDL</sequence>
<proteinExistence type="predicted"/>
<evidence type="ECO:0000313" key="1">
    <source>
        <dbReference type="EMBL" id="GAG81723.1"/>
    </source>
</evidence>
<gene>
    <name evidence="1" type="ORF">S01H4_21678</name>
</gene>
<dbReference type="EMBL" id="BART01009845">
    <property type="protein sequence ID" value="GAG81723.1"/>
    <property type="molecule type" value="Genomic_DNA"/>
</dbReference>
<accession>X1BC53</accession>
<name>X1BC53_9ZZZZ</name>
<reference evidence="1" key="1">
    <citation type="journal article" date="2014" name="Front. Microbiol.">
        <title>High frequency of phylogenetically diverse reductive dehalogenase-homologous genes in deep subseafloor sedimentary metagenomes.</title>
        <authorList>
            <person name="Kawai M."/>
            <person name="Futagami T."/>
            <person name="Toyoda A."/>
            <person name="Takaki Y."/>
            <person name="Nishi S."/>
            <person name="Hori S."/>
            <person name="Arai W."/>
            <person name="Tsubouchi T."/>
            <person name="Morono Y."/>
            <person name="Uchiyama I."/>
            <person name="Ito T."/>
            <person name="Fujiyama A."/>
            <person name="Inagaki F."/>
            <person name="Takami H."/>
        </authorList>
    </citation>
    <scope>NUCLEOTIDE SEQUENCE</scope>
    <source>
        <strain evidence="1">Expedition CK06-06</strain>
    </source>
</reference>
<protein>
    <submittedName>
        <fullName evidence="1">Uncharacterized protein</fullName>
    </submittedName>
</protein>
<organism evidence="1">
    <name type="scientific">marine sediment metagenome</name>
    <dbReference type="NCBI Taxonomy" id="412755"/>
    <lineage>
        <taxon>unclassified sequences</taxon>
        <taxon>metagenomes</taxon>
        <taxon>ecological metagenomes</taxon>
    </lineage>
</organism>
<comment type="caution">
    <text evidence="1">The sequence shown here is derived from an EMBL/GenBank/DDBJ whole genome shotgun (WGS) entry which is preliminary data.</text>
</comment>